<dbReference type="Gene3D" id="2.10.290.10">
    <property type="entry name" value="YfgJ-like"/>
    <property type="match status" value="1"/>
</dbReference>
<protein>
    <recommendedName>
        <fullName evidence="1">Putative zinc-ribbon domain-containing protein</fullName>
    </recommendedName>
</protein>
<gene>
    <name evidence="2" type="ORF">S12H4_23163</name>
</gene>
<dbReference type="EMBL" id="BARW01012235">
    <property type="protein sequence ID" value="GAI81950.1"/>
    <property type="molecule type" value="Genomic_DNA"/>
</dbReference>
<proteinExistence type="predicted"/>
<dbReference type="Pfam" id="PF13248">
    <property type="entry name" value="Zn_ribbon_3"/>
    <property type="match status" value="1"/>
</dbReference>
<dbReference type="SUPFAM" id="SSF161187">
    <property type="entry name" value="YfgJ-like"/>
    <property type="match status" value="1"/>
</dbReference>
<feature type="non-terminal residue" evidence="2">
    <location>
        <position position="50"/>
    </location>
</feature>
<evidence type="ECO:0000259" key="1">
    <source>
        <dbReference type="Pfam" id="PF13248"/>
    </source>
</evidence>
<dbReference type="InterPro" id="IPR029037">
    <property type="entry name" value="DUF1407/YfgJ-like_sf"/>
</dbReference>
<dbReference type="InterPro" id="IPR059113">
    <property type="entry name" value="Znf_ribbon"/>
</dbReference>
<feature type="domain" description="Putative zinc-ribbon" evidence="1">
    <location>
        <begin position="8"/>
        <end position="32"/>
    </location>
</feature>
<organism evidence="2">
    <name type="scientific">marine sediment metagenome</name>
    <dbReference type="NCBI Taxonomy" id="412755"/>
    <lineage>
        <taxon>unclassified sequences</taxon>
        <taxon>metagenomes</taxon>
        <taxon>ecological metagenomes</taxon>
    </lineage>
</organism>
<sequence>MNKKRDDEIYCPECSKVIERKAVFCPDCGVELKELETITKTPSVKVKPEI</sequence>
<dbReference type="AlphaFoldDB" id="X1T2Y3"/>
<name>X1T2Y3_9ZZZZ</name>
<evidence type="ECO:0000313" key="2">
    <source>
        <dbReference type="EMBL" id="GAI81950.1"/>
    </source>
</evidence>
<accession>X1T2Y3</accession>
<reference evidence="2" key="1">
    <citation type="journal article" date="2014" name="Front. Microbiol.">
        <title>High frequency of phylogenetically diverse reductive dehalogenase-homologous genes in deep subseafloor sedimentary metagenomes.</title>
        <authorList>
            <person name="Kawai M."/>
            <person name="Futagami T."/>
            <person name="Toyoda A."/>
            <person name="Takaki Y."/>
            <person name="Nishi S."/>
            <person name="Hori S."/>
            <person name="Arai W."/>
            <person name="Tsubouchi T."/>
            <person name="Morono Y."/>
            <person name="Uchiyama I."/>
            <person name="Ito T."/>
            <person name="Fujiyama A."/>
            <person name="Inagaki F."/>
            <person name="Takami H."/>
        </authorList>
    </citation>
    <scope>NUCLEOTIDE SEQUENCE</scope>
    <source>
        <strain evidence="2">Expedition CK06-06</strain>
    </source>
</reference>
<comment type="caution">
    <text evidence="2">The sequence shown here is derived from an EMBL/GenBank/DDBJ whole genome shotgun (WGS) entry which is preliminary data.</text>
</comment>